<dbReference type="InterPro" id="IPR036305">
    <property type="entry name" value="RGS_sf"/>
</dbReference>
<dbReference type="InterPro" id="IPR044926">
    <property type="entry name" value="RGS_subdomain_2"/>
</dbReference>
<dbReference type="AlphaFoldDB" id="A0AA88HTQ6"/>
<feature type="domain" description="RGS" evidence="1">
    <location>
        <begin position="32"/>
        <end position="140"/>
    </location>
</feature>
<evidence type="ECO:0000259" key="1">
    <source>
        <dbReference type="PROSITE" id="PS50132"/>
    </source>
</evidence>
<dbReference type="EMBL" id="JAVRJZ010000012">
    <property type="protein sequence ID" value="KAK2715580.1"/>
    <property type="molecule type" value="Genomic_DNA"/>
</dbReference>
<evidence type="ECO:0000313" key="2">
    <source>
        <dbReference type="EMBL" id="KAK2715580.1"/>
    </source>
</evidence>
<dbReference type="InterPro" id="IPR016137">
    <property type="entry name" value="RGS"/>
</dbReference>
<keyword evidence="3" id="KW-1185">Reference proteome</keyword>
<comment type="caution">
    <text evidence="2">The sequence shown here is derived from an EMBL/GenBank/DDBJ whole genome shotgun (WGS) entry which is preliminary data.</text>
</comment>
<organism evidence="2 3">
    <name type="scientific">Artemia franciscana</name>
    <name type="common">Brine shrimp</name>
    <name type="synonym">Artemia sanfranciscana</name>
    <dbReference type="NCBI Taxonomy" id="6661"/>
    <lineage>
        <taxon>Eukaryota</taxon>
        <taxon>Metazoa</taxon>
        <taxon>Ecdysozoa</taxon>
        <taxon>Arthropoda</taxon>
        <taxon>Crustacea</taxon>
        <taxon>Branchiopoda</taxon>
        <taxon>Anostraca</taxon>
        <taxon>Artemiidae</taxon>
        <taxon>Artemia</taxon>
    </lineage>
</organism>
<dbReference type="Pfam" id="PF00615">
    <property type="entry name" value="RGS"/>
    <property type="match status" value="1"/>
</dbReference>
<protein>
    <recommendedName>
        <fullName evidence="1">RGS domain-containing protein</fullName>
    </recommendedName>
</protein>
<dbReference type="SUPFAM" id="SSF48097">
    <property type="entry name" value="Regulator of G-protein signaling, RGS"/>
    <property type="match status" value="1"/>
</dbReference>
<evidence type="ECO:0000313" key="3">
    <source>
        <dbReference type="Proteomes" id="UP001187531"/>
    </source>
</evidence>
<dbReference type="Proteomes" id="UP001187531">
    <property type="component" value="Unassembled WGS sequence"/>
</dbReference>
<proteinExistence type="predicted"/>
<gene>
    <name evidence="2" type="ORF">QYM36_010232</name>
</gene>
<reference evidence="2" key="1">
    <citation type="submission" date="2023-07" db="EMBL/GenBank/DDBJ databases">
        <title>Chromosome-level genome assembly of Artemia franciscana.</title>
        <authorList>
            <person name="Jo E."/>
        </authorList>
    </citation>
    <scope>NUCLEOTIDE SEQUENCE</scope>
    <source>
        <tissue evidence="2">Whole body</tissue>
    </source>
</reference>
<dbReference type="PROSITE" id="PS50132">
    <property type="entry name" value="RGS"/>
    <property type="match status" value="1"/>
</dbReference>
<accession>A0AA88HTQ6</accession>
<sequence length="157" mass="18379">MENCVNFNQSELASAISRVDRKIVLDSICRESVEHILNSVEMKDLFKLFLNCSHNSQNHYLDFYERAKNLDVSLNAEELKRLYSQFLDHSLPKTKKINVATLNREKRFKIRSYMRSPEPSKVEEVRIILQDVIQRVFDVLDEVSTTILCINSEILTL</sequence>
<name>A0AA88HTQ6_ARTSF</name>
<dbReference type="Gene3D" id="1.10.167.10">
    <property type="entry name" value="Regulator of G-protein Signalling 4, domain 2"/>
    <property type="match status" value="1"/>
</dbReference>